<comment type="caution">
    <text evidence="8">The sequence shown here is derived from an EMBL/GenBank/DDBJ whole genome shotgun (WGS) entry which is preliminary data.</text>
</comment>
<evidence type="ECO:0000256" key="4">
    <source>
        <dbReference type="ARBA" id="ARBA00022840"/>
    </source>
</evidence>
<dbReference type="AlphaFoldDB" id="A0A292YJT6"/>
<sequence>MKEKRTRNEYPRILPGSTIGILGGGQLGRMIALKAREMGYRIVTMDATADSPCGQVADEEFVASLDNLEAARKMAKRSDVLTYEFENVSDEMVRELEQESYLPQGGHVLHVTRHRIREKSALEAIGVPVAPWRPVHSLGDLEQAVSDLGFPCVLKTATGGYDGKGQYVLREQADIERAWKGLEKSLDSGISPDAMASARMPELVLEGWVDFDKELSVVAARNGSGEVRTFPTAENIHRENILHQSIVPARIPDEANRLAQELAIRIAEKLNVVGLIAVEMFWKEGVLLVNELAPRPHNSGHYTMDACMTSQFEQHIRAVCNLPLGDTDLLTPVVMVNILGEHLQPVLDQADCLGRGIKIHLYGKAEAKEKRKMGHLNVLAPSVEEALATINGLAIWQP</sequence>
<dbReference type="PROSITE" id="PS50975">
    <property type="entry name" value="ATP_GRASP"/>
    <property type="match status" value="1"/>
</dbReference>
<dbReference type="InterPro" id="IPR040686">
    <property type="entry name" value="PurK_C"/>
</dbReference>
<dbReference type="Pfam" id="PF02222">
    <property type="entry name" value="ATP-grasp"/>
    <property type="match status" value="1"/>
</dbReference>
<feature type="binding site" evidence="5">
    <location>
        <begin position="206"/>
        <end position="209"/>
    </location>
    <ligand>
        <name>ATP</name>
        <dbReference type="ChEBI" id="CHEBI:30616"/>
    </ligand>
</feature>
<dbReference type="EC" id="6.3.4.18" evidence="5 6"/>
<dbReference type="Gene3D" id="3.30.1490.20">
    <property type="entry name" value="ATP-grasp fold, A domain"/>
    <property type="match status" value="1"/>
</dbReference>
<gene>
    <name evidence="5 6" type="primary">purK</name>
    <name evidence="8" type="ORF">EFBL_0369</name>
</gene>
<dbReference type="NCBIfam" id="NF004675">
    <property type="entry name" value="PRK06019.1-1"/>
    <property type="match status" value="1"/>
</dbReference>
<dbReference type="SUPFAM" id="SSF51246">
    <property type="entry name" value="Rudiment single hybrid motif"/>
    <property type="match status" value="1"/>
</dbReference>
<feature type="binding site" evidence="5">
    <location>
        <position position="115"/>
    </location>
    <ligand>
        <name>ATP</name>
        <dbReference type="ChEBI" id="CHEBI:30616"/>
    </ligand>
</feature>
<dbReference type="GO" id="GO:0006189">
    <property type="term" value="P:'de novo' IMP biosynthetic process"/>
    <property type="evidence" value="ECO:0007669"/>
    <property type="project" value="UniProtKB-UniRule"/>
</dbReference>
<dbReference type="GO" id="GO:0005829">
    <property type="term" value="C:cytosol"/>
    <property type="evidence" value="ECO:0007669"/>
    <property type="project" value="TreeGrafter"/>
</dbReference>
<keyword evidence="9" id="KW-1185">Reference proteome</keyword>
<keyword evidence="4 5" id="KW-0067">ATP-binding</keyword>
<dbReference type="NCBIfam" id="NF004679">
    <property type="entry name" value="PRK06019.1-5"/>
    <property type="match status" value="1"/>
</dbReference>
<feature type="binding site" evidence="5">
    <location>
        <position position="214"/>
    </location>
    <ligand>
        <name>ATP</name>
        <dbReference type="ChEBI" id="CHEBI:30616"/>
    </ligand>
</feature>
<evidence type="ECO:0000256" key="3">
    <source>
        <dbReference type="ARBA" id="ARBA00022755"/>
    </source>
</evidence>
<dbReference type="InterPro" id="IPR054350">
    <property type="entry name" value="PurT/PurK_preATP-grasp"/>
</dbReference>
<evidence type="ECO:0000256" key="2">
    <source>
        <dbReference type="ARBA" id="ARBA00022741"/>
    </source>
</evidence>
<dbReference type="EMBL" id="BDUF01000008">
    <property type="protein sequence ID" value="GAX88755.1"/>
    <property type="molecule type" value="Genomic_DNA"/>
</dbReference>
<evidence type="ECO:0000313" key="8">
    <source>
        <dbReference type="EMBL" id="GAX88755.1"/>
    </source>
</evidence>
<keyword evidence="2 5" id="KW-0547">Nucleotide-binding</keyword>
<feature type="domain" description="ATP-grasp" evidence="7">
    <location>
        <begin position="119"/>
        <end position="320"/>
    </location>
</feature>
<dbReference type="InterPro" id="IPR013815">
    <property type="entry name" value="ATP_grasp_subdomain_1"/>
</dbReference>
<dbReference type="PANTHER" id="PTHR11609">
    <property type="entry name" value="PURINE BIOSYNTHESIS PROTEIN 6/7, PUR6/7"/>
    <property type="match status" value="1"/>
</dbReference>
<evidence type="ECO:0000256" key="5">
    <source>
        <dbReference type="HAMAP-Rule" id="MF_01928"/>
    </source>
</evidence>
<comment type="function">
    <text evidence="5">Catalyzes the ATP-dependent conversion of 5-aminoimidazole ribonucleotide (AIR) and HCO(3)(-) to N5-carboxyaminoimidazole ribonucleotide (N5-CAIR).</text>
</comment>
<feature type="binding site" evidence="5">
    <location>
        <position position="155"/>
    </location>
    <ligand>
        <name>ATP</name>
        <dbReference type="ChEBI" id="CHEBI:30616"/>
    </ligand>
</feature>
<reference evidence="9" key="1">
    <citation type="submission" date="2017-07" db="EMBL/GenBank/DDBJ databases">
        <title>Draft genome sequence of Effusibacillus lacus strain skLN1.</title>
        <authorList>
            <person name="Watanabe M."/>
            <person name="Kojima H."/>
            <person name="Fukui M."/>
        </authorList>
    </citation>
    <scope>NUCLEOTIDE SEQUENCE [LARGE SCALE GENOMIC DNA]</scope>
    <source>
        <strain evidence="9">skLN1</strain>
    </source>
</reference>
<dbReference type="Pfam" id="PF17769">
    <property type="entry name" value="PurK_C"/>
    <property type="match status" value="1"/>
</dbReference>
<dbReference type="GO" id="GO:0034028">
    <property type="term" value="F:5-(carboxyamino)imidazole ribonucleotide synthase activity"/>
    <property type="evidence" value="ECO:0007669"/>
    <property type="project" value="UniProtKB-UniRule"/>
</dbReference>
<dbReference type="SUPFAM" id="SSF52440">
    <property type="entry name" value="PreATP-grasp domain"/>
    <property type="match status" value="1"/>
</dbReference>
<dbReference type="SUPFAM" id="SSF56059">
    <property type="entry name" value="Glutathione synthetase ATP-binding domain-like"/>
    <property type="match status" value="1"/>
</dbReference>
<dbReference type="GO" id="GO:0004638">
    <property type="term" value="F:phosphoribosylaminoimidazole carboxylase activity"/>
    <property type="evidence" value="ECO:0007669"/>
    <property type="project" value="InterPro"/>
</dbReference>
<dbReference type="InterPro" id="IPR005875">
    <property type="entry name" value="PurK"/>
</dbReference>
<evidence type="ECO:0000259" key="7">
    <source>
        <dbReference type="PROSITE" id="PS50975"/>
    </source>
</evidence>
<comment type="subunit">
    <text evidence="5 6">Homodimer.</text>
</comment>
<dbReference type="Gene3D" id="3.30.470.20">
    <property type="entry name" value="ATP-grasp fold, B domain"/>
    <property type="match status" value="1"/>
</dbReference>
<dbReference type="NCBIfam" id="TIGR01161">
    <property type="entry name" value="purK"/>
    <property type="match status" value="1"/>
</dbReference>
<evidence type="ECO:0000256" key="6">
    <source>
        <dbReference type="RuleBase" id="RU361200"/>
    </source>
</evidence>
<dbReference type="InterPro" id="IPR011054">
    <property type="entry name" value="Rudment_hybrid_motif"/>
</dbReference>
<dbReference type="InterPro" id="IPR011761">
    <property type="entry name" value="ATP-grasp"/>
</dbReference>
<dbReference type="Pfam" id="PF22660">
    <property type="entry name" value="RS_preATP-grasp-like"/>
    <property type="match status" value="1"/>
</dbReference>
<dbReference type="GO" id="GO:0005524">
    <property type="term" value="F:ATP binding"/>
    <property type="evidence" value="ECO:0007669"/>
    <property type="project" value="UniProtKB-UniRule"/>
</dbReference>
<keyword evidence="3 5" id="KW-0658">Purine biosynthesis</keyword>
<dbReference type="Proteomes" id="UP000217785">
    <property type="component" value="Unassembled WGS sequence"/>
</dbReference>
<dbReference type="NCBIfam" id="NF004676">
    <property type="entry name" value="PRK06019.1-2"/>
    <property type="match status" value="1"/>
</dbReference>
<keyword evidence="1 5" id="KW-0436">Ligase</keyword>
<dbReference type="InterPro" id="IPR003135">
    <property type="entry name" value="ATP-grasp_carboxylate-amine"/>
</dbReference>
<comment type="pathway">
    <text evidence="5 6">Purine metabolism; IMP biosynthesis via de novo pathway; 5-amino-1-(5-phospho-D-ribosyl)imidazole-4-carboxylate from 5-amino-1-(5-phospho-D-ribosyl)imidazole (N5-CAIR route): step 1/2.</text>
</comment>
<accession>A0A292YJT6</accession>
<dbReference type="InterPro" id="IPR016185">
    <property type="entry name" value="PreATP-grasp_dom_sf"/>
</dbReference>
<dbReference type="UniPathway" id="UPA00074">
    <property type="reaction ID" value="UER00942"/>
</dbReference>
<feature type="binding site" evidence="5">
    <location>
        <position position="237"/>
    </location>
    <ligand>
        <name>ATP</name>
        <dbReference type="ChEBI" id="CHEBI:30616"/>
    </ligand>
</feature>
<evidence type="ECO:0000313" key="9">
    <source>
        <dbReference type="Proteomes" id="UP000217785"/>
    </source>
</evidence>
<evidence type="ECO:0000256" key="1">
    <source>
        <dbReference type="ARBA" id="ARBA00022598"/>
    </source>
</evidence>
<feature type="binding site" evidence="5">
    <location>
        <begin position="160"/>
        <end position="166"/>
    </location>
    <ligand>
        <name>ATP</name>
        <dbReference type="ChEBI" id="CHEBI:30616"/>
    </ligand>
</feature>
<dbReference type="FunFam" id="3.30.470.20:FF:000029">
    <property type="entry name" value="N5-carboxyaminoimidazole ribonucleotide synthase"/>
    <property type="match status" value="1"/>
</dbReference>
<feature type="binding site" evidence="5">
    <location>
        <begin position="290"/>
        <end position="291"/>
    </location>
    <ligand>
        <name>ATP</name>
        <dbReference type="ChEBI" id="CHEBI:30616"/>
    </ligand>
</feature>
<dbReference type="FunFam" id="3.30.1490.20:FF:000015">
    <property type="entry name" value="N5-carboxyaminoimidazole ribonucleotide synthase"/>
    <property type="match status" value="1"/>
</dbReference>
<dbReference type="GO" id="GO:0046872">
    <property type="term" value="F:metal ion binding"/>
    <property type="evidence" value="ECO:0007669"/>
    <property type="project" value="InterPro"/>
</dbReference>
<proteinExistence type="inferred from homology"/>
<name>A0A292YJT6_9BACL</name>
<protein>
    <recommendedName>
        <fullName evidence="5 6">N5-carboxyaminoimidazole ribonucleotide synthase</fullName>
        <shortName evidence="5 6">N5-CAIR synthase</shortName>
        <ecNumber evidence="5 6">6.3.4.18</ecNumber>
    </recommendedName>
    <alternativeName>
        <fullName evidence="5 6">5-(carboxyamino)imidazole ribonucleotide synthetase</fullName>
    </alternativeName>
</protein>
<dbReference type="HAMAP" id="MF_01928">
    <property type="entry name" value="PurK"/>
    <property type="match status" value="1"/>
</dbReference>
<organism evidence="8 9">
    <name type="scientific">Effusibacillus lacus</name>
    <dbReference type="NCBI Taxonomy" id="1348429"/>
    <lineage>
        <taxon>Bacteria</taxon>
        <taxon>Bacillati</taxon>
        <taxon>Bacillota</taxon>
        <taxon>Bacilli</taxon>
        <taxon>Bacillales</taxon>
        <taxon>Alicyclobacillaceae</taxon>
        <taxon>Effusibacillus</taxon>
    </lineage>
</organism>
<comment type="similarity">
    <text evidence="5 6">Belongs to the PurK/PurT family.</text>
</comment>
<comment type="function">
    <text evidence="6">Catalyzes the ATP-dependent conversion of 5-aminoimidazole ribonucleotide (AIR) and HCO(3)- to N5-carboxyaminoimidazole ribonucleotide (N5-CAIR).</text>
</comment>
<dbReference type="Gene3D" id="3.40.50.20">
    <property type="match status" value="1"/>
</dbReference>
<comment type="catalytic activity">
    <reaction evidence="5 6">
        <text>5-amino-1-(5-phospho-beta-D-ribosyl)imidazole + hydrogencarbonate + ATP = 5-carboxyamino-1-(5-phospho-D-ribosyl)imidazole + ADP + phosphate + 2 H(+)</text>
        <dbReference type="Rhea" id="RHEA:19317"/>
        <dbReference type="ChEBI" id="CHEBI:15378"/>
        <dbReference type="ChEBI" id="CHEBI:17544"/>
        <dbReference type="ChEBI" id="CHEBI:30616"/>
        <dbReference type="ChEBI" id="CHEBI:43474"/>
        <dbReference type="ChEBI" id="CHEBI:58730"/>
        <dbReference type="ChEBI" id="CHEBI:137981"/>
        <dbReference type="ChEBI" id="CHEBI:456216"/>
        <dbReference type="EC" id="6.3.4.18"/>
    </reaction>
</comment>
<dbReference type="PANTHER" id="PTHR11609:SF5">
    <property type="entry name" value="PHOSPHORIBOSYLAMINOIMIDAZOLE CARBOXYLASE"/>
    <property type="match status" value="1"/>
</dbReference>